<protein>
    <recommendedName>
        <fullName evidence="3">RHS repeat-associated core domain-containing protein</fullName>
    </recommendedName>
</protein>
<sequence>MGGVYNLVNLQLYHYAGNNPVKYIDPDGRYDQFSLWLYRKLEIEPMIKGMEIYSSIAKGNYRKVSSKELFFMYRSGIGRDVTLEQIGYAEEVEKAVLHSEELTKGLPGGGTVMSRFLKQIASGNEDFGRSYEFGNVCWAFGGATVTGKFEGTREKMEDGRVHIKGTISFTFFDDFSDPYDTFDVIPGKWNPDGRPFSITHEWSVSVDTVVTPDNKIKE</sequence>
<evidence type="ECO:0008006" key="3">
    <source>
        <dbReference type="Google" id="ProtNLM"/>
    </source>
</evidence>
<reference evidence="1 2" key="1">
    <citation type="submission" date="2024-03" db="EMBL/GenBank/DDBJ databases">
        <title>Ignisphaera cupida sp. nov., a hyperthermophilic hydrolytic archaeon from a hot spring of Kamchatka, and proposal of Ignisphaeraceae fam. nov.</title>
        <authorList>
            <person name="Podosokorskaya O.A."/>
            <person name="Elcheninov A.G."/>
            <person name="Maltseva A.I."/>
            <person name="Zayulina K.S."/>
            <person name="Novikov A."/>
            <person name="Merkel A.Y."/>
        </authorList>
    </citation>
    <scope>NUCLEOTIDE SEQUENCE [LARGE SCALE GENOMIC DNA]</scope>
    <source>
        <strain evidence="1 2">38H-sp</strain>
    </source>
</reference>
<proteinExistence type="predicted"/>
<comment type="caution">
    <text evidence="1">The sequence shown here is derived from an EMBL/GenBank/DDBJ whole genome shotgun (WGS) entry which is preliminary data.</text>
</comment>
<name>A0ABU9UE57_9SPIR</name>
<gene>
    <name evidence="1" type="ORF">WKV44_10445</name>
</gene>
<accession>A0ABU9UE57</accession>
<dbReference type="Proteomes" id="UP001466331">
    <property type="component" value="Unassembled WGS sequence"/>
</dbReference>
<organism evidence="1 2">
    <name type="scientific">Rarispira pelagica</name>
    <dbReference type="NCBI Taxonomy" id="3141764"/>
    <lineage>
        <taxon>Bacteria</taxon>
        <taxon>Pseudomonadati</taxon>
        <taxon>Spirochaetota</taxon>
        <taxon>Spirochaetia</taxon>
        <taxon>Winmispirales</taxon>
        <taxon>Winmispiraceae</taxon>
        <taxon>Rarispira</taxon>
    </lineage>
</organism>
<dbReference type="EMBL" id="JBCHKQ010000010">
    <property type="protein sequence ID" value="MEM5948954.1"/>
    <property type="molecule type" value="Genomic_DNA"/>
</dbReference>
<keyword evidence="2" id="KW-1185">Reference proteome</keyword>
<evidence type="ECO:0000313" key="2">
    <source>
        <dbReference type="Proteomes" id="UP001466331"/>
    </source>
</evidence>
<dbReference type="RefSeq" id="WP_420070407.1">
    <property type="nucleotide sequence ID" value="NZ_JBCHKQ010000010.1"/>
</dbReference>
<evidence type="ECO:0000313" key="1">
    <source>
        <dbReference type="EMBL" id="MEM5948954.1"/>
    </source>
</evidence>